<evidence type="ECO:0000256" key="18">
    <source>
        <dbReference type="ARBA" id="ARBA00030459"/>
    </source>
</evidence>
<keyword evidence="12" id="KW-0156">Chromatin regulator</keyword>
<evidence type="ECO:0000256" key="17">
    <source>
        <dbReference type="ARBA" id="ARBA00029679"/>
    </source>
</evidence>
<comment type="caution">
    <text evidence="24">The sequence shown here is derived from an EMBL/GenBank/DDBJ whole genome shotgun (WGS) entry which is preliminary data.</text>
</comment>
<dbReference type="InParanoid" id="A0A423XCW1"/>
<keyword evidence="25" id="KW-1185">Reference proteome</keyword>
<dbReference type="EC" id="2.7.11.1" evidence="4"/>
<dbReference type="GO" id="GO:0005694">
    <property type="term" value="C:chromosome"/>
    <property type="evidence" value="ECO:0007669"/>
    <property type="project" value="TreeGrafter"/>
</dbReference>
<keyword evidence="13" id="KW-0234">DNA repair</keyword>
<keyword evidence="9" id="KW-0227">DNA damage</keyword>
<dbReference type="Pfam" id="PF23593">
    <property type="entry name" value="HEAT_ATR"/>
    <property type="match status" value="1"/>
</dbReference>
<feature type="domain" description="PI3K/PI4K catalytic" evidence="21">
    <location>
        <begin position="2091"/>
        <end position="2397"/>
    </location>
</feature>
<dbReference type="Proteomes" id="UP000285146">
    <property type="component" value="Unassembled WGS sequence"/>
</dbReference>
<organism evidence="24 25">
    <name type="scientific">Cytospora leucostoma</name>
    <dbReference type="NCBI Taxonomy" id="1230097"/>
    <lineage>
        <taxon>Eukaryota</taxon>
        <taxon>Fungi</taxon>
        <taxon>Dikarya</taxon>
        <taxon>Ascomycota</taxon>
        <taxon>Pezizomycotina</taxon>
        <taxon>Sordariomycetes</taxon>
        <taxon>Sordariomycetidae</taxon>
        <taxon>Diaporthales</taxon>
        <taxon>Cytosporaceae</taxon>
        <taxon>Cytospora</taxon>
    </lineage>
</organism>
<dbReference type="Gene3D" id="3.30.1010.10">
    <property type="entry name" value="Phosphatidylinositol 3-kinase Catalytic Subunit, Chain A, domain 4"/>
    <property type="match status" value="1"/>
</dbReference>
<dbReference type="Gene3D" id="1.25.40.10">
    <property type="entry name" value="Tetratricopeptide repeat domain"/>
    <property type="match status" value="1"/>
</dbReference>
<evidence type="ECO:0000256" key="14">
    <source>
        <dbReference type="ARBA" id="ARBA00023242"/>
    </source>
</evidence>
<dbReference type="InterPro" id="IPR056802">
    <property type="entry name" value="ATR-like_M-HEAT"/>
</dbReference>
<evidence type="ECO:0000313" key="25">
    <source>
        <dbReference type="Proteomes" id="UP000285146"/>
    </source>
</evidence>
<feature type="domain" description="FATC" evidence="23">
    <location>
        <begin position="2394"/>
        <end position="2426"/>
    </location>
</feature>
<dbReference type="InterPro" id="IPR011990">
    <property type="entry name" value="TPR-like_helical_dom_sf"/>
</dbReference>
<dbReference type="InterPro" id="IPR050517">
    <property type="entry name" value="DDR_Repair_Kinase"/>
</dbReference>
<dbReference type="SMART" id="SM00146">
    <property type="entry name" value="PI3Kc"/>
    <property type="match status" value="1"/>
</dbReference>
<keyword evidence="14" id="KW-0539">Nucleus</keyword>
<evidence type="ECO:0000256" key="19">
    <source>
        <dbReference type="ARBA" id="ARBA00033001"/>
    </source>
</evidence>
<dbReference type="PROSITE" id="PS50290">
    <property type="entry name" value="PI3_4_KINASE_3"/>
    <property type="match status" value="1"/>
</dbReference>
<evidence type="ECO:0000256" key="16">
    <source>
        <dbReference type="ARBA" id="ARBA00025079"/>
    </source>
</evidence>
<dbReference type="InterPro" id="IPR016024">
    <property type="entry name" value="ARM-type_fold"/>
</dbReference>
<dbReference type="PROSITE" id="PS51190">
    <property type="entry name" value="FATC"/>
    <property type="match status" value="1"/>
</dbReference>
<dbReference type="InterPro" id="IPR014009">
    <property type="entry name" value="PIK_FAT"/>
</dbReference>
<reference evidence="24 25" key="1">
    <citation type="submission" date="2015-09" db="EMBL/GenBank/DDBJ databases">
        <title>Host preference determinants of Valsa canker pathogens revealed by comparative genomics.</title>
        <authorList>
            <person name="Yin Z."/>
            <person name="Huang L."/>
        </authorList>
    </citation>
    <scope>NUCLEOTIDE SEQUENCE [LARGE SCALE GENOMIC DNA]</scope>
    <source>
        <strain evidence="24 25">SXYLt</strain>
    </source>
</reference>
<dbReference type="Pfam" id="PF25385">
    <property type="entry name" value="HEAT_MEC1_N"/>
    <property type="match status" value="1"/>
</dbReference>
<dbReference type="FunCoup" id="A0A423XCW1">
    <property type="interactions" value="1088"/>
</dbReference>
<dbReference type="Pfam" id="PF02259">
    <property type="entry name" value="FAT"/>
    <property type="match status" value="1"/>
</dbReference>
<feature type="region of interest" description="Disordered" evidence="20">
    <location>
        <begin position="1"/>
        <end position="32"/>
    </location>
</feature>
<dbReference type="InterPro" id="IPR000403">
    <property type="entry name" value="PI3/4_kinase_cat_dom"/>
</dbReference>
<dbReference type="GO" id="GO:0000077">
    <property type="term" value="P:DNA damage checkpoint signaling"/>
    <property type="evidence" value="ECO:0007669"/>
    <property type="project" value="TreeGrafter"/>
</dbReference>
<dbReference type="InterPro" id="IPR003152">
    <property type="entry name" value="FATC_dom"/>
</dbReference>
<accession>A0A423XCW1</accession>
<dbReference type="SUPFAM" id="SSF48371">
    <property type="entry name" value="ARM repeat"/>
    <property type="match status" value="1"/>
</dbReference>
<evidence type="ECO:0000256" key="2">
    <source>
        <dbReference type="ARBA" id="ARBA00010769"/>
    </source>
</evidence>
<dbReference type="EMBL" id="LKEB01000017">
    <property type="protein sequence ID" value="ROW13884.1"/>
    <property type="molecule type" value="Genomic_DNA"/>
</dbReference>
<evidence type="ECO:0000256" key="1">
    <source>
        <dbReference type="ARBA" id="ARBA00004123"/>
    </source>
</evidence>
<dbReference type="FunFam" id="1.10.1070.11:FF:000031">
    <property type="entry name" value="Phosphatidyl inositol 3-kinase"/>
    <property type="match status" value="1"/>
</dbReference>
<evidence type="ECO:0000256" key="10">
    <source>
        <dbReference type="ARBA" id="ARBA00022777"/>
    </source>
</evidence>
<protein>
    <recommendedName>
        <fullName evidence="5">Serine/threonine-protein kinase MEC1</fullName>
        <ecNumber evidence="4">2.7.11.1</ecNumber>
    </recommendedName>
    <alternativeName>
        <fullName evidence="19">ATR homolog</fullName>
    </alternativeName>
    <alternativeName>
        <fullName evidence="18">DNA-damage checkpoint kinase MEC1</fullName>
    </alternativeName>
    <alternativeName>
        <fullName evidence="17">Mitosis entry checkpoint protein 1</fullName>
    </alternativeName>
</protein>
<evidence type="ECO:0000259" key="21">
    <source>
        <dbReference type="PROSITE" id="PS50290"/>
    </source>
</evidence>
<keyword evidence="15" id="KW-0469">Meiosis</keyword>
<dbReference type="SMART" id="SM01343">
    <property type="entry name" value="FATC"/>
    <property type="match status" value="1"/>
</dbReference>
<evidence type="ECO:0000256" key="20">
    <source>
        <dbReference type="SAM" id="MobiDB-lite"/>
    </source>
</evidence>
<dbReference type="PANTHER" id="PTHR11139:SF125">
    <property type="entry name" value="SERINE_THREONINE-PROTEIN KINASE MEC1"/>
    <property type="match status" value="1"/>
</dbReference>
<proteinExistence type="inferred from homology"/>
<sequence length="2426" mass="272269">MAPDFPNRVGAPAHNSADIAANGGPPPSTLAAQLAGNISTSTRSSGPDESSELKRFFEVIERVKNEPGALKTLEERVEHNHMLIYVYARVVLEGLKWDDPFADREQLKADALKAVHFLRVTIPETPTVLHFTTDGTTFLHRGPEPLWVWLFPKLLRMLGHPRCPALSSALKSLFNFIFLTARKSAGLWNVCEPLYGYLQANFRSILTHLNSISPPSRSSLDLELPEHNGLVTLLPRSAVSASGRRCSYVLGDADHALRHAACLLNILYGVTVQEKPPVQLTASFSKHVPWLVDSLEALNEEGKRWRELYGYNPAPLLQHALHLTDISSGVEQVVTSKLYATAVLLSADTAEHLNELLIQDEDETNTSRTLAMALVRLADIATKQRPISRLVAAQLLKPLEQIITEGHLGESSGDLKLLQRAISLLREAVALPLSRPFSAGLSPEAFIDKNIRLMVQGIEVKARPAVDPERTVKRRKLTQESSLMPLLINRLFRILEVPKTTKLAELEDIVLGRFPLASDPVRSSGSIGGTRLQCSFCSKQDRKGPRPLCRDVKASSSAVMIFTKLLGLPSFRESRRPRVVAMIALRRIVLHTKGPEMLDLEKSALGQWCLQALQSSLRELRIAAGRAITLFLRRDLIYDVGLQTLNRNTANALGFLKTISDKNEASINETSLMAWGQLGRVVSDEGLNLVLVKMLEFLGHRNPIVSAVALNEITNLATSRRTTARRLLEPFWRSLAYSTVKDMFTRPQSTQMVADLLKTSVAELLLLIQSHALPWLVLHRKQDIVQRISEARGDEKLEHMFLDDANLSTILARLLVQDTPDVAGFAMSALRDACPKFGDATLKEVLQTSTVPTTLELLRASVEGGDRIKASARSALSMIASLLVTVSKDSKKKGHHIVGRFLREHALGLSARMVEVINNASPVPPPMRERKLCIKAMEEMIISAKEYIRIARPQISVCLLSALALDELRATAFSCWYSMLISLEEEDVEALIETTFFIIGQYWSFFDEDTQEKSKTLLQYLSSNHGEVLDNTVDKLPSLSHISELAGFRKTLDARRRQLDKRVAFALYIERIRHENSGVVEKGLFELAEYLNKNQGYLQASAVSEQPDSVVPDLVRALLDCAAKYNGVNSDVARLCAQCIGLVGCLDSNRLETVREQREFIVLSNFSDAEETTDFVAFILEEVLVKSFVSTTDSDLQGFLSYVMQELLEKCDYKAAVALQGNGCERIFGKWLSMPESVRDVLIPFLTSKYKLAPMPQAKTEYPFFRAGRSYANWLRQFTLDLLHKGQNLFAELIFDPLCRAIRVKDLSVAIFLLPYVVLHATLGKKCKEHEKDAIWNELLIILKKEVPADASYVEREDRKLFCEAVFRVIDYAMRWLQLKKSSAPRKGDEDNIALIQQRLDAIPPELLSQRAIDCKQYARALFHLEPHILRRKEEQGGNADSIQQALDALQHVYAEIDEPDGLEGVSANLKVIDLNQQVLSHRKAGRWSRAQTWCEVQLAEDPTNVDVQLDLLTCLKESGQHDVLLNHVGGMNTDGSTINKIAPFAVEAAWATGRWETLQKYLQSYNAGSYLEEFNLGIGSALLALKDGRTESFASLVQELKEKTASSMSLSATASLQAAHDAMLKCHVLADLEIIAENRRKEDGNQREVMTTLNRRLELLGAYVNDKQYLLGIRRAAMELMRPKFTDGDISSLWLSSARLARKAGSLQQSFNAVLHASQLGDGSATIENARLLWKEGHHRKAIQILENAIQTDSFIGYNLGPAAPTSSKGPEVQRNLLTARAYLLLAKWQDSAGQTHASALRAQYQQAAKTHAMWEKGHYYLGRHYKKVLESEKALSPDEQSDEYLTGETAKLVIENYLRSLNYGTKYLYQTLPRILSLWMDLGAQIDKAPDGKVSLSRELYQRRKTLLHELNKYFYKHMQRMPAYIFYTAMPQIVARIAHPNQEIYTYLQQIIIKVVEAYPRQALWGLFAIMTTKHSSERTRRGIQLLTHLRNSSGKRVEGSSYDLKQLLRMGEKLAEQLLLACNNGDFQSNRTTHASITRDLNFNHKCTPCPLVVPIEACLTATLPTLTDNIKKHKAFSKDVVSIDAFLDDVLVLGSLAKPRRLTARGSDAKLYSLLIKPKDDLRTDQRLMEFNSMINRSLKRDAECSRRQLYIRTYAVTPLNEECGILEWVDGLKTLRDILLGIYKTRGVAPNYGQIAQLNKEATLSEKNITLFTEQVLGMFPPVLQTWFTSQFPNPSAWFAARLKYTRSCAVMSMVGTILGLGDRHGENVLLQEGNGGVFHVDFNCLFDKGLTFAQPERVPFRLTHNMVAAMGIYGYEGPFRQCSELTLSILRQQEETLMTILEAFIYDPTLDLQRDKKRKSDLVRLNPTSVVESIKRKVRGFIGDESIPLGVEGQVEELIKQATNPRNLAAMYIGWCPFL</sequence>
<comment type="similarity">
    <text evidence="2">Belongs to the PI3/PI4-kinase family. ATM subfamily.</text>
</comment>
<dbReference type="Pfam" id="PF25030">
    <property type="entry name" value="M-HEAT_ATR"/>
    <property type="match status" value="1"/>
</dbReference>
<dbReference type="Pfam" id="PF02260">
    <property type="entry name" value="FATC"/>
    <property type="match status" value="1"/>
</dbReference>
<dbReference type="PROSITE" id="PS51189">
    <property type="entry name" value="FAT"/>
    <property type="match status" value="1"/>
</dbReference>
<comment type="subunit">
    <text evidence="3">Associates with DNA double-strand breaks.</text>
</comment>
<dbReference type="CDD" id="cd00892">
    <property type="entry name" value="PIKKc_ATR"/>
    <property type="match status" value="1"/>
</dbReference>
<feature type="domain" description="FAT" evidence="22">
    <location>
        <begin position="1407"/>
        <end position="1976"/>
    </location>
</feature>
<dbReference type="FunFam" id="3.30.1010.10:FF:000017">
    <property type="entry name" value="Inositol kinase kinase (UvsB)"/>
    <property type="match status" value="1"/>
</dbReference>
<dbReference type="GO" id="GO:0006281">
    <property type="term" value="P:DNA repair"/>
    <property type="evidence" value="ECO:0007669"/>
    <property type="project" value="UniProtKB-KW"/>
</dbReference>
<dbReference type="InterPro" id="IPR036940">
    <property type="entry name" value="PI3/4_kinase_cat_sf"/>
</dbReference>
<dbReference type="InterPro" id="IPR003151">
    <property type="entry name" value="PIK-rel_kinase_FAT"/>
</dbReference>
<comment type="subcellular location">
    <subcellularLocation>
        <location evidence="1">Nucleus</location>
    </subcellularLocation>
</comment>
<evidence type="ECO:0000256" key="7">
    <source>
        <dbReference type="ARBA" id="ARBA00022679"/>
    </source>
</evidence>
<dbReference type="GO" id="GO:0004674">
    <property type="term" value="F:protein serine/threonine kinase activity"/>
    <property type="evidence" value="ECO:0007669"/>
    <property type="project" value="UniProtKB-KW"/>
</dbReference>
<dbReference type="SUPFAM" id="SSF56112">
    <property type="entry name" value="Protein kinase-like (PK-like)"/>
    <property type="match status" value="1"/>
</dbReference>
<keyword evidence="6" id="KW-0723">Serine/threonine-protein kinase</keyword>
<gene>
    <name evidence="24" type="ORF">VPNG_03575</name>
</gene>
<name>A0A423XCW1_9PEZI</name>
<dbReference type="STRING" id="1230097.A0A423XCW1"/>
<dbReference type="GO" id="GO:0000723">
    <property type="term" value="P:telomere maintenance"/>
    <property type="evidence" value="ECO:0007669"/>
    <property type="project" value="TreeGrafter"/>
</dbReference>
<comment type="function">
    <text evidence="16">Serine/threonine protein kinase which activates checkpoint signaling upon genotoxic stresses such as ionizing radiation (IR), ultraviolet light (UV), or DNA replication stalling, thereby acting as a DNA damage sensor. Recognizes the substrate consensus sequence [ST]-Q. Phosphorylates histone H2A to form H2AS128ph (gamma-H2A) at sites of DNA damage, involved in the regulation of DNA damage response mechanism. Required for the control of telomere length and genome stability.</text>
</comment>
<evidence type="ECO:0000259" key="23">
    <source>
        <dbReference type="PROSITE" id="PS51190"/>
    </source>
</evidence>
<dbReference type="GO" id="GO:0005634">
    <property type="term" value="C:nucleus"/>
    <property type="evidence" value="ECO:0007669"/>
    <property type="project" value="UniProtKB-SubCell"/>
</dbReference>
<dbReference type="OrthoDB" id="381190at2759"/>
<dbReference type="GO" id="GO:0005524">
    <property type="term" value="F:ATP binding"/>
    <property type="evidence" value="ECO:0007669"/>
    <property type="project" value="UniProtKB-KW"/>
</dbReference>
<evidence type="ECO:0000256" key="13">
    <source>
        <dbReference type="ARBA" id="ARBA00023204"/>
    </source>
</evidence>
<dbReference type="Pfam" id="PF00454">
    <property type="entry name" value="PI3_PI4_kinase"/>
    <property type="match status" value="1"/>
</dbReference>
<evidence type="ECO:0000256" key="11">
    <source>
        <dbReference type="ARBA" id="ARBA00022840"/>
    </source>
</evidence>
<keyword evidence="11" id="KW-0067">ATP-binding</keyword>
<dbReference type="InterPro" id="IPR011009">
    <property type="entry name" value="Kinase-like_dom_sf"/>
</dbReference>
<keyword evidence="8" id="KW-0547">Nucleotide-binding</keyword>
<evidence type="ECO:0000256" key="15">
    <source>
        <dbReference type="ARBA" id="ARBA00023254"/>
    </source>
</evidence>
<dbReference type="PANTHER" id="PTHR11139">
    <property type="entry name" value="ATAXIA TELANGIECTASIA MUTATED ATM -RELATED"/>
    <property type="match status" value="1"/>
</dbReference>
<keyword evidence="10" id="KW-0418">Kinase</keyword>
<dbReference type="SMART" id="SM00802">
    <property type="entry name" value="UME"/>
    <property type="match status" value="1"/>
</dbReference>
<evidence type="ECO:0000259" key="22">
    <source>
        <dbReference type="PROSITE" id="PS51189"/>
    </source>
</evidence>
<dbReference type="InterPro" id="IPR057564">
    <property type="entry name" value="HEAT_ATR"/>
</dbReference>
<evidence type="ECO:0000256" key="6">
    <source>
        <dbReference type="ARBA" id="ARBA00022527"/>
    </source>
</evidence>
<keyword evidence="7" id="KW-0808">Transferase</keyword>
<dbReference type="Gene3D" id="1.10.1070.11">
    <property type="entry name" value="Phosphatidylinositol 3-/4-kinase, catalytic domain"/>
    <property type="match status" value="1"/>
</dbReference>
<evidence type="ECO:0000256" key="8">
    <source>
        <dbReference type="ARBA" id="ARBA00022741"/>
    </source>
</evidence>
<evidence type="ECO:0000256" key="12">
    <source>
        <dbReference type="ARBA" id="ARBA00022853"/>
    </source>
</evidence>
<evidence type="ECO:0000256" key="9">
    <source>
        <dbReference type="ARBA" id="ARBA00022763"/>
    </source>
</evidence>
<dbReference type="InterPro" id="IPR058681">
    <property type="entry name" value="HEAT_MEC1_N"/>
</dbReference>
<dbReference type="Pfam" id="PF08064">
    <property type="entry name" value="UME"/>
    <property type="match status" value="1"/>
</dbReference>
<evidence type="ECO:0000256" key="3">
    <source>
        <dbReference type="ARBA" id="ARBA00011370"/>
    </source>
</evidence>
<evidence type="ECO:0000313" key="24">
    <source>
        <dbReference type="EMBL" id="ROW13884.1"/>
    </source>
</evidence>
<evidence type="ECO:0000256" key="5">
    <source>
        <dbReference type="ARBA" id="ARBA00021345"/>
    </source>
</evidence>
<dbReference type="InterPro" id="IPR012993">
    <property type="entry name" value="UME"/>
</dbReference>
<evidence type="ECO:0000256" key="4">
    <source>
        <dbReference type="ARBA" id="ARBA00012513"/>
    </source>
</evidence>